<dbReference type="InterPro" id="IPR042072">
    <property type="entry name" value="DsrC-like_C"/>
</dbReference>
<keyword evidence="3" id="KW-0963">Cytoplasm</keyword>
<gene>
    <name evidence="4" type="ORF">O3E_00835</name>
</gene>
<evidence type="ECO:0000313" key="4">
    <source>
        <dbReference type="EMBL" id="AJF24079.1"/>
    </source>
</evidence>
<protein>
    <submittedName>
        <fullName evidence="4">Sulfur relay protein TusE</fullName>
    </submittedName>
</protein>
<accession>A0AAU8RPF5</accession>
<dbReference type="KEGG" id="paly:O3E_00835"/>
<dbReference type="SUPFAM" id="SSF69721">
    <property type="entry name" value="DsrC, the gamma subunit of dissimilatory sulfite reductase"/>
    <property type="match status" value="2"/>
</dbReference>
<reference evidence="4 5" key="1">
    <citation type="submission" date="2014-04" db="EMBL/GenBank/DDBJ databases">
        <title>Genome reduction and metabolic complementation of the dual endosymbionts in the whitefly Bemisia tabaci.</title>
        <authorList>
            <person name="Rao Q."/>
            <person name="Rollat-Farnier P.-A."/>
            <person name="Zhang Z.-X."/>
            <person name="Santos-Garcia D."/>
            <person name="Silva F.J."/>
            <person name="Moya A."/>
            <person name="Zhu D.-T."/>
            <person name="Klein C.C."/>
            <person name="Vavre F."/>
            <person name="Sagot M.-F."/>
            <person name="Liu S.-S."/>
            <person name="Mouton L."/>
            <person name="Wang X.-W."/>
        </authorList>
    </citation>
    <scope>NUCLEOTIDE SEQUENCE [LARGE SCALE GENOMIC DNA]</scope>
    <source>
        <strain evidence="4 5">BT-Q</strain>
    </source>
</reference>
<dbReference type="GO" id="GO:0097163">
    <property type="term" value="F:sulfur carrier activity"/>
    <property type="evidence" value="ECO:0007669"/>
    <property type="project" value="TreeGrafter"/>
</dbReference>
<dbReference type="PANTHER" id="PTHR37010:SF1">
    <property type="entry name" value="SULFURTRANSFERASE TUSE"/>
    <property type="match status" value="1"/>
</dbReference>
<dbReference type="GO" id="GO:0005737">
    <property type="term" value="C:cytoplasm"/>
    <property type="evidence" value="ECO:0007669"/>
    <property type="project" value="UniProtKB-SubCell"/>
</dbReference>
<dbReference type="PANTHER" id="PTHR37010">
    <property type="entry name" value="SULFURTRANSFERASE TUSE"/>
    <property type="match status" value="1"/>
</dbReference>
<dbReference type="Pfam" id="PF04358">
    <property type="entry name" value="DsrC"/>
    <property type="match status" value="1"/>
</dbReference>
<evidence type="ECO:0000256" key="3">
    <source>
        <dbReference type="ARBA" id="ARBA00022490"/>
    </source>
</evidence>
<dbReference type="GO" id="GO:0002143">
    <property type="term" value="P:tRNA wobble position uridine thiolation"/>
    <property type="evidence" value="ECO:0007669"/>
    <property type="project" value="TreeGrafter"/>
</dbReference>
<comment type="similarity">
    <text evidence="2">Belongs to the DsrC/TusE family.</text>
</comment>
<name>A0AAU8RPF5_9GAMM</name>
<evidence type="ECO:0000256" key="2">
    <source>
        <dbReference type="ARBA" id="ARBA00005718"/>
    </source>
</evidence>
<organism evidence="4 5">
    <name type="scientific">Candidatus Portiera aleyrodidarum MED</name>
    <name type="common">Bemisia tabaci</name>
    <dbReference type="NCBI Taxonomy" id="1163752"/>
    <lineage>
        <taxon>Bacteria</taxon>
        <taxon>Pseudomonadati</taxon>
        <taxon>Pseudomonadota</taxon>
        <taxon>Gammaproteobacteria</taxon>
        <taxon>Candidatus Johnevansiales</taxon>
        <taxon>Candidatus Johnevansiaceae</taxon>
        <taxon>Candidatus Portiera</taxon>
    </lineage>
</organism>
<dbReference type="EMBL" id="CP007563">
    <property type="protein sequence ID" value="AJF24079.1"/>
    <property type="molecule type" value="Genomic_DNA"/>
</dbReference>
<dbReference type="InterPro" id="IPR025526">
    <property type="entry name" value="DsrC-like_dom_sf"/>
</dbReference>
<dbReference type="InterPro" id="IPR007453">
    <property type="entry name" value="DsrC/TusE"/>
</dbReference>
<dbReference type="AlphaFoldDB" id="A0AAU8RPF5"/>
<dbReference type="Gene3D" id="1.10.10.370">
    <property type="entry name" value="DsrC-like protein, C-terminal domain"/>
    <property type="match status" value="1"/>
</dbReference>
<comment type="subcellular location">
    <subcellularLocation>
        <location evidence="1">Cytoplasm</location>
    </subcellularLocation>
</comment>
<dbReference type="NCBIfam" id="TIGR03342">
    <property type="entry name" value="dsrC_tusE_dsvC"/>
    <property type="match status" value="1"/>
</dbReference>
<proteinExistence type="inferred from homology"/>
<evidence type="ECO:0000313" key="5">
    <source>
        <dbReference type="Proteomes" id="UP000031624"/>
    </source>
</evidence>
<dbReference type="Proteomes" id="UP000031624">
    <property type="component" value="Chromosome"/>
</dbReference>
<sequence>MDCEGFLKSIKNWSPYVGYIIANKEGRKLHKPHWEIILLLRKFYETYKIAPNMVTLINELKFINYKKGNSIYLLKVFRSYKKTMIKKTTSTNKKDYKTKYKMTVKAKTTKKTRLFTYVHKNTNITKKKEYMLKLYINAESPARIAARIAGLPKPNNCM</sequence>
<evidence type="ECO:0000256" key="1">
    <source>
        <dbReference type="ARBA" id="ARBA00004496"/>
    </source>
</evidence>